<evidence type="ECO:0000313" key="2">
    <source>
        <dbReference type="EnsemblMetazoa" id="AATE004619-PA.1"/>
    </source>
</evidence>
<feature type="region of interest" description="Disordered" evidence="1">
    <location>
        <begin position="1"/>
        <end position="29"/>
    </location>
</feature>
<proteinExistence type="predicted"/>
<organism evidence="2">
    <name type="scientific">Anopheles atroparvus</name>
    <name type="common">European mosquito</name>
    <dbReference type="NCBI Taxonomy" id="41427"/>
    <lineage>
        <taxon>Eukaryota</taxon>
        <taxon>Metazoa</taxon>
        <taxon>Ecdysozoa</taxon>
        <taxon>Arthropoda</taxon>
        <taxon>Hexapoda</taxon>
        <taxon>Insecta</taxon>
        <taxon>Pterygota</taxon>
        <taxon>Neoptera</taxon>
        <taxon>Endopterygota</taxon>
        <taxon>Diptera</taxon>
        <taxon>Nematocera</taxon>
        <taxon>Culicoidea</taxon>
        <taxon>Culicidae</taxon>
        <taxon>Anophelinae</taxon>
        <taxon>Anopheles</taxon>
    </lineage>
</organism>
<dbReference type="AlphaFoldDB" id="A0A182ISG0"/>
<evidence type="ECO:0000256" key="1">
    <source>
        <dbReference type="SAM" id="MobiDB-lite"/>
    </source>
</evidence>
<reference evidence="2" key="1">
    <citation type="submission" date="2022-08" db="UniProtKB">
        <authorList>
            <consortium name="EnsemblMetazoa"/>
        </authorList>
    </citation>
    <scope>IDENTIFICATION</scope>
    <source>
        <strain evidence="2">EBRO</strain>
    </source>
</reference>
<dbReference type="EnsemblMetazoa" id="AATE004619-RA">
    <property type="protein sequence ID" value="AATE004619-PA.1"/>
    <property type="gene ID" value="AATE004619"/>
</dbReference>
<name>A0A182ISG0_ANOAO</name>
<accession>A0A182ISG0</accession>
<protein>
    <submittedName>
        <fullName evidence="2">Uncharacterized protein</fullName>
    </submittedName>
</protein>
<dbReference type="VEuPathDB" id="VectorBase:AATE004619"/>
<sequence>MSEYLDSSREIVLPPVPPSAPPVPPADALPGTTSGVLSLSSVVLSRCKTTKEIGWTRGVPMQSFTQGIFHFPRHCSAEVATACEEEEEAREEEEDDPVAARVADASEEEVAVELAAICRYHRSPFGRTHRTDFTPAYPAMDQATGKMQQQQLTN</sequence>
<feature type="compositionally biased region" description="Pro residues" evidence="1">
    <location>
        <begin position="14"/>
        <end position="27"/>
    </location>
</feature>